<sequence>MRVMVLGVRWRRDGWLVGSLVLAVLIVVVAARYPSRDGEQVATPPDSVPSVAPLPDGVLSRAELVYACVQGCRPVVLFLDGREFEVPTDASSTREVTLSPDGRWLGYPLGTGFVVRDLLGHAEHRSGSDAVDRRLQAWAWTPDSSQLLLAEVRDGRPEAFVLLRVGGPPDGAAWPGTGPPGGGSTGAPANGGPDVGGGTTEVAAWPGHDIVGVRSPAELLTIRPDLPSGTRVEAGLSNPAGTIERWFTVEAAAHLRPGERIEPTSLRFSGSGYDIVVLDASNGPVAVLRFPGPDSSSGAGSPGGVSRFDLAGPGTGRWSVLGVGADGRAFVRNGPGGTEVWYLVGDGSLRPGRALAGDAVVVTPGTARN</sequence>
<gene>
    <name evidence="2" type="ORF">Voc01_097020</name>
</gene>
<evidence type="ECO:0000313" key="2">
    <source>
        <dbReference type="EMBL" id="GIJ74785.1"/>
    </source>
</evidence>
<dbReference type="RefSeq" id="WP_203934574.1">
    <property type="nucleotide sequence ID" value="NZ_BOPH01000143.1"/>
</dbReference>
<keyword evidence="3" id="KW-1185">Reference proteome</keyword>
<reference evidence="2" key="1">
    <citation type="submission" date="2021-01" db="EMBL/GenBank/DDBJ databases">
        <title>Whole genome shotgun sequence of Virgisporangium ochraceum NBRC 16418.</title>
        <authorList>
            <person name="Komaki H."/>
            <person name="Tamura T."/>
        </authorList>
    </citation>
    <scope>NUCLEOTIDE SEQUENCE</scope>
    <source>
        <strain evidence="2">NBRC 16418</strain>
    </source>
</reference>
<dbReference type="Proteomes" id="UP000635606">
    <property type="component" value="Unassembled WGS sequence"/>
</dbReference>
<dbReference type="AlphaFoldDB" id="A0A8J4EGH5"/>
<dbReference type="SUPFAM" id="SSF82171">
    <property type="entry name" value="DPP6 N-terminal domain-like"/>
    <property type="match status" value="1"/>
</dbReference>
<protein>
    <submittedName>
        <fullName evidence="2">Uncharacterized protein</fullName>
    </submittedName>
</protein>
<comment type="caution">
    <text evidence="2">The sequence shown here is derived from an EMBL/GenBank/DDBJ whole genome shotgun (WGS) entry which is preliminary data.</text>
</comment>
<organism evidence="2 3">
    <name type="scientific">Virgisporangium ochraceum</name>
    <dbReference type="NCBI Taxonomy" id="65505"/>
    <lineage>
        <taxon>Bacteria</taxon>
        <taxon>Bacillati</taxon>
        <taxon>Actinomycetota</taxon>
        <taxon>Actinomycetes</taxon>
        <taxon>Micromonosporales</taxon>
        <taxon>Micromonosporaceae</taxon>
        <taxon>Virgisporangium</taxon>
    </lineage>
</organism>
<proteinExistence type="predicted"/>
<dbReference type="EMBL" id="BOPH01000143">
    <property type="protein sequence ID" value="GIJ74785.1"/>
    <property type="molecule type" value="Genomic_DNA"/>
</dbReference>
<name>A0A8J4EGH5_9ACTN</name>
<evidence type="ECO:0000256" key="1">
    <source>
        <dbReference type="SAM" id="MobiDB-lite"/>
    </source>
</evidence>
<accession>A0A8J4EGH5</accession>
<feature type="region of interest" description="Disordered" evidence="1">
    <location>
        <begin position="170"/>
        <end position="190"/>
    </location>
</feature>
<evidence type="ECO:0000313" key="3">
    <source>
        <dbReference type="Proteomes" id="UP000635606"/>
    </source>
</evidence>